<feature type="transmembrane region" description="Helical" evidence="4">
    <location>
        <begin position="292"/>
        <end position="311"/>
    </location>
</feature>
<feature type="transmembrane region" description="Helical" evidence="4">
    <location>
        <begin position="53"/>
        <end position="73"/>
    </location>
</feature>
<sequence length="412" mass="44152">MLTVLRENSRFVRDNARWLGGGFLLTLFSSFGQTFFIGLSGNDLRQTFNLSGGAFGAIYMVATLASAASLPWLGRTLDLMPGWKVTRFSMPALAFACVLIALAPNVAVLAIAIYLLRLFGQGMMTEIALTEIGRWFAANRGRAMALITPGQQLGSTIFPAVVIFITQSSGDWRMAWFASAALVLLVGLPAIVGLMRVERVPQSQETTVAGPRTARDWSRKEVIRDPVLYLLLVGILAPAFIGTVVFFHQGYLIELRGYDPLVFAIAFPVMSVTTIVAGFVCGYLVDRFGALRLLPFFLAPLAVASAAVGLVTPVWGVYLFMLLLGISFGFTSTLLGALWPEVYGVANLGGIRAIVVAAMVLSTAIGPGLTGALIDLGVGLPSQMLWMAAWCVVASFALLSATRTVQRREAAG</sequence>
<keyword evidence="3 4" id="KW-0472">Membrane</keyword>
<feature type="transmembrane region" description="Helical" evidence="4">
    <location>
        <begin position="93"/>
        <end position="116"/>
    </location>
</feature>
<accession>A0A2C9D587</accession>
<dbReference type="OrthoDB" id="1404228at2"/>
<dbReference type="Gene3D" id="1.20.1250.20">
    <property type="entry name" value="MFS general substrate transporter like domains"/>
    <property type="match status" value="2"/>
</dbReference>
<feature type="transmembrane region" description="Helical" evidence="4">
    <location>
        <begin position="380"/>
        <end position="399"/>
    </location>
</feature>
<dbReference type="SUPFAM" id="SSF103473">
    <property type="entry name" value="MFS general substrate transporter"/>
    <property type="match status" value="1"/>
</dbReference>
<keyword evidence="7" id="KW-1185">Reference proteome</keyword>
<evidence type="ECO:0000313" key="7">
    <source>
        <dbReference type="Proteomes" id="UP000223606"/>
    </source>
</evidence>
<dbReference type="PROSITE" id="PS50850">
    <property type="entry name" value="MFS"/>
    <property type="match status" value="1"/>
</dbReference>
<dbReference type="PANTHER" id="PTHR11360">
    <property type="entry name" value="MONOCARBOXYLATE TRANSPORTER"/>
    <property type="match status" value="1"/>
</dbReference>
<feature type="domain" description="Major facilitator superfamily (MFS) profile" evidence="5">
    <location>
        <begin position="18"/>
        <end position="406"/>
    </location>
</feature>
<evidence type="ECO:0000256" key="4">
    <source>
        <dbReference type="SAM" id="Phobius"/>
    </source>
</evidence>
<dbReference type="InterPro" id="IPR011701">
    <property type="entry name" value="MFS"/>
</dbReference>
<dbReference type="InterPro" id="IPR020846">
    <property type="entry name" value="MFS_dom"/>
</dbReference>
<feature type="transmembrane region" description="Helical" evidence="4">
    <location>
        <begin position="20"/>
        <end position="41"/>
    </location>
</feature>
<evidence type="ECO:0000259" key="5">
    <source>
        <dbReference type="PROSITE" id="PS50850"/>
    </source>
</evidence>
<reference evidence="7" key="1">
    <citation type="submission" date="2017-09" db="EMBL/GenBank/DDBJ databases">
        <title>Genome sequence of Nannocystis excedens DSM 71.</title>
        <authorList>
            <person name="Blom J."/>
        </authorList>
    </citation>
    <scope>NUCLEOTIDE SEQUENCE [LARGE SCALE GENOMIC DNA]</scope>
    <source>
        <strain evidence="7">type strain: E19</strain>
    </source>
</reference>
<evidence type="ECO:0000256" key="3">
    <source>
        <dbReference type="ARBA" id="ARBA00023136"/>
    </source>
</evidence>
<gene>
    <name evidence="6" type="ORF">HDIA_1809</name>
</gene>
<name>A0A2C9D587_9HYPH</name>
<keyword evidence="1 4" id="KW-0812">Transmembrane</keyword>
<proteinExistence type="predicted"/>
<feature type="transmembrane region" description="Helical" evidence="4">
    <location>
        <begin position="227"/>
        <end position="249"/>
    </location>
</feature>
<feature type="transmembrane region" description="Helical" evidence="4">
    <location>
        <begin position="261"/>
        <end position="285"/>
    </location>
</feature>
<dbReference type="Pfam" id="PF07690">
    <property type="entry name" value="MFS_1"/>
    <property type="match status" value="1"/>
</dbReference>
<dbReference type="PANTHER" id="PTHR11360:SF308">
    <property type="entry name" value="BLL3089 PROTEIN"/>
    <property type="match status" value="1"/>
</dbReference>
<dbReference type="EMBL" id="LT960614">
    <property type="protein sequence ID" value="SON55350.1"/>
    <property type="molecule type" value="Genomic_DNA"/>
</dbReference>
<evidence type="ECO:0000313" key="6">
    <source>
        <dbReference type="EMBL" id="SON55350.1"/>
    </source>
</evidence>
<feature type="transmembrane region" description="Helical" evidence="4">
    <location>
        <begin position="143"/>
        <end position="168"/>
    </location>
</feature>
<dbReference type="RefSeq" id="WP_099555871.1">
    <property type="nucleotide sequence ID" value="NZ_LT960614.1"/>
</dbReference>
<dbReference type="InterPro" id="IPR050327">
    <property type="entry name" value="Proton-linked_MCT"/>
</dbReference>
<dbReference type="AlphaFoldDB" id="A0A2C9D587"/>
<organism evidence="6 7">
    <name type="scientific">Hartmannibacter diazotrophicus</name>
    <dbReference type="NCBI Taxonomy" id="1482074"/>
    <lineage>
        <taxon>Bacteria</taxon>
        <taxon>Pseudomonadati</taxon>
        <taxon>Pseudomonadota</taxon>
        <taxon>Alphaproteobacteria</taxon>
        <taxon>Hyphomicrobiales</taxon>
        <taxon>Pleomorphomonadaceae</taxon>
        <taxon>Hartmannibacter</taxon>
    </lineage>
</organism>
<protein>
    <submittedName>
        <fullName evidence="6">Phosphoglycerate transporter family protein</fullName>
    </submittedName>
</protein>
<evidence type="ECO:0000256" key="1">
    <source>
        <dbReference type="ARBA" id="ARBA00022692"/>
    </source>
</evidence>
<dbReference type="InterPro" id="IPR036259">
    <property type="entry name" value="MFS_trans_sf"/>
</dbReference>
<feature type="transmembrane region" description="Helical" evidence="4">
    <location>
        <begin position="351"/>
        <end position="374"/>
    </location>
</feature>
<evidence type="ECO:0000256" key="2">
    <source>
        <dbReference type="ARBA" id="ARBA00022989"/>
    </source>
</evidence>
<dbReference type="GO" id="GO:0022857">
    <property type="term" value="F:transmembrane transporter activity"/>
    <property type="evidence" value="ECO:0007669"/>
    <property type="project" value="InterPro"/>
</dbReference>
<keyword evidence="2 4" id="KW-1133">Transmembrane helix</keyword>
<feature type="transmembrane region" description="Helical" evidence="4">
    <location>
        <begin position="317"/>
        <end position="339"/>
    </location>
</feature>
<dbReference type="Proteomes" id="UP000223606">
    <property type="component" value="Chromosome 1"/>
</dbReference>
<feature type="transmembrane region" description="Helical" evidence="4">
    <location>
        <begin position="174"/>
        <end position="195"/>
    </location>
</feature>
<dbReference type="KEGG" id="hdi:HDIA_1809"/>